<keyword evidence="1" id="KW-0472">Membrane</keyword>
<dbReference type="EMBL" id="CAJHUC010000412">
    <property type="protein sequence ID" value="CAD7695960.1"/>
    <property type="molecule type" value="Genomic_DNA"/>
</dbReference>
<dbReference type="OrthoDB" id="10266771at2759"/>
<feature type="transmembrane region" description="Helical" evidence="1">
    <location>
        <begin position="179"/>
        <end position="198"/>
    </location>
</feature>
<dbReference type="Pfam" id="PF01569">
    <property type="entry name" value="PAP2"/>
    <property type="match status" value="1"/>
</dbReference>
<accession>A0A8S1IM56</accession>
<evidence type="ECO:0000313" key="3">
    <source>
        <dbReference type="EMBL" id="CAD7695960.1"/>
    </source>
</evidence>
<feature type="transmembrane region" description="Helical" evidence="1">
    <location>
        <begin position="51"/>
        <end position="73"/>
    </location>
</feature>
<dbReference type="PANTHER" id="PTHR14969:SF13">
    <property type="entry name" value="AT30094P"/>
    <property type="match status" value="1"/>
</dbReference>
<dbReference type="InterPro" id="IPR000326">
    <property type="entry name" value="PAP2/HPO"/>
</dbReference>
<dbReference type="PANTHER" id="PTHR14969">
    <property type="entry name" value="SPHINGOSINE-1-PHOSPHATE PHOSPHOHYDROLASE"/>
    <property type="match status" value="1"/>
</dbReference>
<protein>
    <recommendedName>
        <fullName evidence="2">Phosphatidic acid phosphatase type 2/haloperoxidase domain-containing protein</fullName>
    </recommendedName>
</protein>
<gene>
    <name evidence="3" type="ORF">OSTQU699_LOCUS1320</name>
</gene>
<dbReference type="AlphaFoldDB" id="A0A8S1IM56"/>
<evidence type="ECO:0000259" key="2">
    <source>
        <dbReference type="SMART" id="SM00014"/>
    </source>
</evidence>
<reference evidence="3" key="1">
    <citation type="submission" date="2020-12" db="EMBL/GenBank/DDBJ databases">
        <authorList>
            <person name="Iha C."/>
        </authorList>
    </citation>
    <scope>NUCLEOTIDE SEQUENCE</scope>
</reference>
<sequence length="229" mass="24287">MPPEDADESDAADDKRRGWAAGLCAGCAEADRRASRALHARLGRRVPRRGYLALEHAGSALLIPLVLLLALVSRLSGPFQALFVNMSIGFITDLALVGCLKAAVRRPRPAYNDAEDYALVVSVDRHSFPSGHASRALFIAALTTAWGVPALWLALAWAWGGLVGLSRVMMGRHYLTDVVGGWVVGLLNAVIVTGGTLGRGGCLVREGELHWGNASSHLREARVGGHGLG</sequence>
<keyword evidence="1" id="KW-1133">Transmembrane helix</keyword>
<evidence type="ECO:0000256" key="1">
    <source>
        <dbReference type="SAM" id="Phobius"/>
    </source>
</evidence>
<dbReference type="Gene3D" id="1.20.144.10">
    <property type="entry name" value="Phosphatidic acid phosphatase type 2/haloperoxidase"/>
    <property type="match status" value="1"/>
</dbReference>
<dbReference type="GO" id="GO:0042392">
    <property type="term" value="F:sphingosine-1-phosphate phosphatase activity"/>
    <property type="evidence" value="ECO:0007669"/>
    <property type="project" value="TreeGrafter"/>
</dbReference>
<name>A0A8S1IM56_9CHLO</name>
<dbReference type="InterPro" id="IPR036938">
    <property type="entry name" value="PAP2/HPO_sf"/>
</dbReference>
<dbReference type="SMART" id="SM00014">
    <property type="entry name" value="acidPPc"/>
    <property type="match status" value="1"/>
</dbReference>
<keyword evidence="4" id="KW-1185">Reference proteome</keyword>
<comment type="caution">
    <text evidence="3">The sequence shown here is derived from an EMBL/GenBank/DDBJ whole genome shotgun (WGS) entry which is preliminary data.</text>
</comment>
<dbReference type="Proteomes" id="UP000708148">
    <property type="component" value="Unassembled WGS sequence"/>
</dbReference>
<evidence type="ECO:0000313" key="4">
    <source>
        <dbReference type="Proteomes" id="UP000708148"/>
    </source>
</evidence>
<organism evidence="3 4">
    <name type="scientific">Ostreobium quekettii</name>
    <dbReference type="NCBI Taxonomy" id="121088"/>
    <lineage>
        <taxon>Eukaryota</taxon>
        <taxon>Viridiplantae</taxon>
        <taxon>Chlorophyta</taxon>
        <taxon>core chlorophytes</taxon>
        <taxon>Ulvophyceae</taxon>
        <taxon>TCBD clade</taxon>
        <taxon>Bryopsidales</taxon>
        <taxon>Ostreobineae</taxon>
        <taxon>Ostreobiaceae</taxon>
        <taxon>Ostreobium</taxon>
    </lineage>
</organism>
<feature type="transmembrane region" description="Helical" evidence="1">
    <location>
        <begin position="136"/>
        <end position="159"/>
    </location>
</feature>
<dbReference type="SUPFAM" id="SSF48317">
    <property type="entry name" value="Acid phosphatase/Vanadium-dependent haloperoxidase"/>
    <property type="match status" value="1"/>
</dbReference>
<keyword evidence="1" id="KW-0812">Transmembrane</keyword>
<feature type="transmembrane region" description="Helical" evidence="1">
    <location>
        <begin position="79"/>
        <end position="100"/>
    </location>
</feature>
<proteinExistence type="predicted"/>
<feature type="domain" description="Phosphatidic acid phosphatase type 2/haloperoxidase" evidence="2">
    <location>
        <begin position="81"/>
        <end position="193"/>
    </location>
</feature>